<reference evidence="1 2" key="1">
    <citation type="submission" date="2016-10" db="EMBL/GenBank/DDBJ databases">
        <authorList>
            <person name="de Groot N.N."/>
        </authorList>
    </citation>
    <scope>NUCLEOTIDE SEQUENCE [LARGE SCALE GENOMIC DNA]</scope>
    <source>
        <strain evidence="1 2">DSM 12272</strain>
    </source>
</reference>
<name>A0A1H0QR53_9CLOT</name>
<proteinExistence type="predicted"/>
<evidence type="ECO:0000313" key="2">
    <source>
        <dbReference type="Proteomes" id="UP000198597"/>
    </source>
</evidence>
<dbReference type="RefSeq" id="WP_089967517.1">
    <property type="nucleotide sequence ID" value="NZ_FNJM01000002.1"/>
</dbReference>
<dbReference type="STRING" id="94869.SAMN04488529_102485"/>
<dbReference type="Proteomes" id="UP000198597">
    <property type="component" value="Unassembled WGS sequence"/>
</dbReference>
<dbReference type="InterPro" id="IPR017016">
    <property type="entry name" value="UCP033595"/>
</dbReference>
<dbReference type="AlphaFoldDB" id="A0A1H0QR53"/>
<keyword evidence="2" id="KW-1185">Reference proteome</keyword>
<dbReference type="EMBL" id="FNJM01000002">
    <property type="protein sequence ID" value="SDP19813.1"/>
    <property type="molecule type" value="Genomic_DNA"/>
</dbReference>
<organism evidence="1 2">
    <name type="scientific">Clostridium gasigenes</name>
    <dbReference type="NCBI Taxonomy" id="94869"/>
    <lineage>
        <taxon>Bacteria</taxon>
        <taxon>Bacillati</taxon>
        <taxon>Bacillota</taxon>
        <taxon>Clostridia</taxon>
        <taxon>Eubacteriales</taxon>
        <taxon>Clostridiaceae</taxon>
        <taxon>Clostridium</taxon>
    </lineage>
</organism>
<protein>
    <submittedName>
        <fullName evidence="1">Uncharacterized protein</fullName>
    </submittedName>
</protein>
<evidence type="ECO:0000313" key="1">
    <source>
        <dbReference type="EMBL" id="SDP19813.1"/>
    </source>
</evidence>
<dbReference type="PIRSF" id="PIRSF033595">
    <property type="entry name" value="UCP033595"/>
    <property type="match status" value="1"/>
</dbReference>
<gene>
    <name evidence="1" type="ORF">SAMN04488529_102485</name>
</gene>
<dbReference type="OrthoDB" id="1954979at2"/>
<accession>A0A1H0QR53</accession>
<dbReference type="Pfam" id="PF20124">
    <property type="entry name" value="DUF6514"/>
    <property type="match status" value="1"/>
</dbReference>
<sequence>MKIIESLISSISREGTEMKYMYRLTKSNYKGGQAYGIEVERQDLKGGQAINIERDNINLISNNKYKVNELLKLLYKNQVSPIHLVEILGEYVDDYIYDFNDIQNEISIN</sequence>